<name>A0A1E5KUB3_9ENTE</name>
<evidence type="ECO:0000313" key="2">
    <source>
        <dbReference type="Proteomes" id="UP000095256"/>
    </source>
</evidence>
<dbReference type="STRING" id="762845.BCR26_04205"/>
<sequence>MYIKYYRDNSSVILESDEKIIKSVTKYLEDFFCYCECNGNSFFEHSWKITTNKSAQYFEKLNLMKIIIKQSPEPFMTVYYSGEKKIIGLVLENSLAWQVQNVIRFIRIVIRLQQKEDETIFFHGGFIKYKNKGICFLGDKKCGKTSSILSFLRKGNVSFISNDDVSLNVKGPEIIGFGWPRSIVVRNDTLDKLNVNLKIKLAHPLNEKHTADVTCFYPKELCQQFEVPLLSEFKVDYVVFPEFKNTEYPIIQKLDHIAGSRKLQKNIQSVPGKYIDFLLPYFSKNLKELNLNKFKENDICLISLNQSFDDLNAGSEALIKFIEQEGKSYD</sequence>
<reference evidence="1 2" key="1">
    <citation type="submission" date="2016-09" db="EMBL/GenBank/DDBJ databases">
        <authorList>
            <person name="Capua I."/>
            <person name="De Benedictis P."/>
            <person name="Joannis T."/>
            <person name="Lombin L.H."/>
            <person name="Cattoli G."/>
        </authorList>
    </citation>
    <scope>NUCLEOTIDE SEQUENCE [LARGE SCALE GENOMIC DNA]</scope>
    <source>
        <strain evidence="1 2">LMG 25899</strain>
    </source>
</reference>
<protein>
    <recommendedName>
        <fullName evidence="3">HPr kinase/phosphorylase C-terminal domain-containing protein</fullName>
    </recommendedName>
</protein>
<dbReference type="Gene3D" id="3.40.50.300">
    <property type="entry name" value="P-loop containing nucleotide triphosphate hydrolases"/>
    <property type="match status" value="1"/>
</dbReference>
<keyword evidence="2" id="KW-1185">Reference proteome</keyword>
<evidence type="ECO:0000313" key="1">
    <source>
        <dbReference type="EMBL" id="OEH81456.1"/>
    </source>
</evidence>
<evidence type="ECO:0008006" key="3">
    <source>
        <dbReference type="Google" id="ProtNLM"/>
    </source>
</evidence>
<dbReference type="Proteomes" id="UP000095256">
    <property type="component" value="Unassembled WGS sequence"/>
</dbReference>
<proteinExistence type="predicted"/>
<dbReference type="InterPro" id="IPR027417">
    <property type="entry name" value="P-loop_NTPase"/>
</dbReference>
<dbReference type="OrthoDB" id="2989974at2"/>
<dbReference type="EMBL" id="MIEK01000045">
    <property type="protein sequence ID" value="OEH81456.1"/>
    <property type="molecule type" value="Genomic_DNA"/>
</dbReference>
<accession>A0A1E5KUB3</accession>
<gene>
    <name evidence="1" type="ORF">BCR26_04205</name>
</gene>
<comment type="caution">
    <text evidence="1">The sequence shown here is derived from an EMBL/GenBank/DDBJ whole genome shotgun (WGS) entry which is preliminary data.</text>
</comment>
<dbReference type="RefSeq" id="WP_069699511.1">
    <property type="nucleotide sequence ID" value="NZ_JAGGMA010000013.1"/>
</dbReference>
<dbReference type="AlphaFoldDB" id="A0A1E5KUB3"/>
<organism evidence="1 2">
    <name type="scientific">Enterococcus rivorum</name>
    <dbReference type="NCBI Taxonomy" id="762845"/>
    <lineage>
        <taxon>Bacteria</taxon>
        <taxon>Bacillati</taxon>
        <taxon>Bacillota</taxon>
        <taxon>Bacilli</taxon>
        <taxon>Lactobacillales</taxon>
        <taxon>Enterococcaceae</taxon>
        <taxon>Enterococcus</taxon>
    </lineage>
</organism>